<gene>
    <name evidence="6 8" type="primary">gatC</name>
    <name evidence="8" type="ORF">GH754_14035</name>
</gene>
<dbReference type="PANTHER" id="PTHR15004:SF0">
    <property type="entry name" value="GLUTAMYL-TRNA(GLN) AMIDOTRANSFERASE SUBUNIT C, MITOCHONDRIAL"/>
    <property type="match status" value="1"/>
</dbReference>
<feature type="compositionally biased region" description="Basic and acidic residues" evidence="7">
    <location>
        <begin position="73"/>
        <end position="88"/>
    </location>
</feature>
<dbReference type="EC" id="6.3.5.-" evidence="6"/>
<dbReference type="AlphaFoldDB" id="A0A6G1X8Z3"/>
<evidence type="ECO:0000256" key="1">
    <source>
        <dbReference type="ARBA" id="ARBA00010757"/>
    </source>
</evidence>
<protein>
    <recommendedName>
        <fullName evidence="6">Aspartyl/glutamyl-tRNA(Asn/Gln) amidotransferase subunit C</fullName>
        <shortName evidence="6">Asp/Glu-ADT subunit C</shortName>
        <ecNumber evidence="6">6.3.5.-</ecNumber>
    </recommendedName>
</protein>
<keyword evidence="6" id="KW-0547">Nucleotide-binding</keyword>
<dbReference type="OrthoDB" id="9813938at2"/>
<dbReference type="InterPro" id="IPR036113">
    <property type="entry name" value="Asp/Glu-ADT_sf_sub_c"/>
</dbReference>
<dbReference type="EMBL" id="WJNH01000009">
    <property type="protein sequence ID" value="MRG87412.1"/>
    <property type="molecule type" value="Genomic_DNA"/>
</dbReference>
<dbReference type="Gene3D" id="1.10.20.60">
    <property type="entry name" value="Glu-tRNAGln amidotransferase C subunit, N-terminal domain"/>
    <property type="match status" value="1"/>
</dbReference>
<evidence type="ECO:0000256" key="2">
    <source>
        <dbReference type="ARBA" id="ARBA00011123"/>
    </source>
</evidence>
<dbReference type="RefSeq" id="WP_153729303.1">
    <property type="nucleotide sequence ID" value="NZ_WJNH01000009.1"/>
</dbReference>
<dbReference type="GO" id="GO:0006412">
    <property type="term" value="P:translation"/>
    <property type="evidence" value="ECO:0007669"/>
    <property type="project" value="UniProtKB-UniRule"/>
</dbReference>
<dbReference type="GO" id="GO:0005524">
    <property type="term" value="F:ATP binding"/>
    <property type="evidence" value="ECO:0007669"/>
    <property type="project" value="UniProtKB-KW"/>
</dbReference>
<comment type="subunit">
    <text evidence="2 6">Heterotrimer of A, B and C subunits.</text>
</comment>
<organism evidence="8 9">
    <name type="scientific">Salinibacillus xinjiangensis</name>
    <dbReference type="NCBI Taxonomy" id="1229268"/>
    <lineage>
        <taxon>Bacteria</taxon>
        <taxon>Bacillati</taxon>
        <taxon>Bacillota</taxon>
        <taxon>Bacilli</taxon>
        <taxon>Bacillales</taxon>
        <taxon>Bacillaceae</taxon>
        <taxon>Salinibacillus</taxon>
    </lineage>
</organism>
<evidence type="ECO:0000256" key="5">
    <source>
        <dbReference type="ARBA" id="ARBA00047913"/>
    </source>
</evidence>
<dbReference type="GO" id="GO:0070681">
    <property type="term" value="P:glutaminyl-tRNAGln biosynthesis via transamidation"/>
    <property type="evidence" value="ECO:0007669"/>
    <property type="project" value="TreeGrafter"/>
</dbReference>
<reference evidence="8 9" key="1">
    <citation type="submission" date="2019-11" db="EMBL/GenBank/DDBJ databases">
        <authorList>
            <person name="Li J."/>
        </authorList>
    </citation>
    <scope>NUCLEOTIDE SEQUENCE [LARGE SCALE GENOMIC DNA]</scope>
    <source>
        <strain evidence="8 9">J4</strain>
    </source>
</reference>
<dbReference type="GO" id="GO:0016740">
    <property type="term" value="F:transferase activity"/>
    <property type="evidence" value="ECO:0007669"/>
    <property type="project" value="UniProtKB-KW"/>
</dbReference>
<dbReference type="SUPFAM" id="SSF141000">
    <property type="entry name" value="Glu-tRNAGln amidotransferase C subunit"/>
    <property type="match status" value="1"/>
</dbReference>
<feature type="region of interest" description="Disordered" evidence="7">
    <location>
        <begin position="73"/>
        <end position="96"/>
    </location>
</feature>
<comment type="catalytic activity">
    <reaction evidence="5 6">
        <text>L-glutamyl-tRNA(Gln) + L-glutamine + ATP + H2O = L-glutaminyl-tRNA(Gln) + L-glutamate + ADP + phosphate + H(+)</text>
        <dbReference type="Rhea" id="RHEA:17521"/>
        <dbReference type="Rhea" id="RHEA-COMP:9681"/>
        <dbReference type="Rhea" id="RHEA-COMP:9684"/>
        <dbReference type="ChEBI" id="CHEBI:15377"/>
        <dbReference type="ChEBI" id="CHEBI:15378"/>
        <dbReference type="ChEBI" id="CHEBI:29985"/>
        <dbReference type="ChEBI" id="CHEBI:30616"/>
        <dbReference type="ChEBI" id="CHEBI:43474"/>
        <dbReference type="ChEBI" id="CHEBI:58359"/>
        <dbReference type="ChEBI" id="CHEBI:78520"/>
        <dbReference type="ChEBI" id="CHEBI:78521"/>
        <dbReference type="ChEBI" id="CHEBI:456216"/>
    </reaction>
</comment>
<keyword evidence="6 8" id="KW-0436">Ligase</keyword>
<comment type="caution">
    <text evidence="8">The sequence shown here is derived from an EMBL/GenBank/DDBJ whole genome shotgun (WGS) entry which is preliminary data.</text>
</comment>
<keyword evidence="8" id="KW-0808">Transferase</keyword>
<dbReference type="GO" id="GO:0006450">
    <property type="term" value="P:regulation of translational fidelity"/>
    <property type="evidence" value="ECO:0007669"/>
    <property type="project" value="InterPro"/>
</dbReference>
<evidence type="ECO:0000313" key="9">
    <source>
        <dbReference type="Proteomes" id="UP000480185"/>
    </source>
</evidence>
<dbReference type="NCBIfam" id="TIGR00135">
    <property type="entry name" value="gatC"/>
    <property type="match status" value="1"/>
</dbReference>
<keyword evidence="6" id="KW-0067">ATP-binding</keyword>
<accession>A0A6G1X8Z3</accession>
<dbReference type="Proteomes" id="UP000480185">
    <property type="component" value="Unassembled WGS sequence"/>
</dbReference>
<name>A0A6G1X8Z3_9BACI</name>
<comment type="catalytic activity">
    <reaction evidence="4 6">
        <text>L-aspartyl-tRNA(Asn) + L-glutamine + ATP + H2O = L-asparaginyl-tRNA(Asn) + L-glutamate + ADP + phosphate + 2 H(+)</text>
        <dbReference type="Rhea" id="RHEA:14513"/>
        <dbReference type="Rhea" id="RHEA-COMP:9674"/>
        <dbReference type="Rhea" id="RHEA-COMP:9677"/>
        <dbReference type="ChEBI" id="CHEBI:15377"/>
        <dbReference type="ChEBI" id="CHEBI:15378"/>
        <dbReference type="ChEBI" id="CHEBI:29985"/>
        <dbReference type="ChEBI" id="CHEBI:30616"/>
        <dbReference type="ChEBI" id="CHEBI:43474"/>
        <dbReference type="ChEBI" id="CHEBI:58359"/>
        <dbReference type="ChEBI" id="CHEBI:78515"/>
        <dbReference type="ChEBI" id="CHEBI:78516"/>
        <dbReference type="ChEBI" id="CHEBI:456216"/>
    </reaction>
</comment>
<dbReference type="Pfam" id="PF02686">
    <property type="entry name" value="GatC"/>
    <property type="match status" value="1"/>
</dbReference>
<dbReference type="HAMAP" id="MF_00122">
    <property type="entry name" value="GatC"/>
    <property type="match status" value="1"/>
</dbReference>
<evidence type="ECO:0000256" key="6">
    <source>
        <dbReference type="HAMAP-Rule" id="MF_00122"/>
    </source>
</evidence>
<evidence type="ECO:0000313" key="8">
    <source>
        <dbReference type="EMBL" id="MRG87412.1"/>
    </source>
</evidence>
<keyword evidence="9" id="KW-1185">Reference proteome</keyword>
<evidence type="ECO:0000256" key="3">
    <source>
        <dbReference type="ARBA" id="ARBA00024799"/>
    </source>
</evidence>
<dbReference type="GO" id="GO:0050567">
    <property type="term" value="F:glutaminyl-tRNA synthase (glutamine-hydrolyzing) activity"/>
    <property type="evidence" value="ECO:0007669"/>
    <property type="project" value="UniProtKB-UniRule"/>
</dbReference>
<evidence type="ECO:0000256" key="7">
    <source>
        <dbReference type="SAM" id="MobiDB-lite"/>
    </source>
</evidence>
<evidence type="ECO:0000256" key="4">
    <source>
        <dbReference type="ARBA" id="ARBA00047380"/>
    </source>
</evidence>
<dbReference type="InterPro" id="IPR003837">
    <property type="entry name" value="GatC"/>
</dbReference>
<dbReference type="PANTHER" id="PTHR15004">
    <property type="entry name" value="GLUTAMYL-TRNA(GLN) AMIDOTRANSFERASE SUBUNIT C, MITOCHONDRIAL"/>
    <property type="match status" value="1"/>
</dbReference>
<sequence length="96" mass="10936">MAEISKDQVKHVANLARLAVTEEEAEKLTEELGSIIKFAEQLNELDTENVKPTTHVLDLKNVLRKDEPKEWLTQEEALKNAPDKKDGQFRVPSILE</sequence>
<proteinExistence type="inferred from homology"/>
<comment type="similarity">
    <text evidence="1 6">Belongs to the GatC family.</text>
</comment>
<comment type="function">
    <text evidence="3 6">Allows the formation of correctly charged Asn-tRNA(Asn) or Gln-tRNA(Gln) through the transamidation of misacylated Asp-tRNA(Asn) or Glu-tRNA(Gln) in organisms which lack either or both of asparaginyl-tRNA or glutaminyl-tRNA synthetases. The reaction takes place in the presence of glutamine and ATP through an activated phospho-Asp-tRNA(Asn) or phospho-Glu-tRNA(Gln).</text>
</comment>
<keyword evidence="6" id="KW-0648">Protein biosynthesis</keyword>